<protein>
    <recommendedName>
        <fullName evidence="8">Telomere-associated protein Rif1 N-terminal domain-containing protein</fullName>
    </recommendedName>
</protein>
<keyword evidence="5" id="KW-0539">Nucleus</keyword>
<dbReference type="Pfam" id="PF12231">
    <property type="entry name" value="Rif1_N"/>
    <property type="match status" value="1"/>
</dbReference>
<feature type="domain" description="Telomere-associated protein Rif1 N-terminal" evidence="8">
    <location>
        <begin position="158"/>
        <end position="514"/>
    </location>
</feature>
<evidence type="ECO:0000256" key="5">
    <source>
        <dbReference type="ARBA" id="ARBA00023242"/>
    </source>
</evidence>
<dbReference type="GO" id="GO:0140445">
    <property type="term" value="C:chromosome, telomeric repeat region"/>
    <property type="evidence" value="ECO:0007669"/>
    <property type="project" value="TreeGrafter"/>
</dbReference>
<evidence type="ECO:0000256" key="6">
    <source>
        <dbReference type="ARBA" id="ARBA00023306"/>
    </source>
</evidence>
<keyword evidence="10" id="KW-1185">Reference proteome</keyword>
<feature type="compositionally biased region" description="Low complexity" evidence="7">
    <location>
        <begin position="61"/>
        <end position="70"/>
    </location>
</feature>
<dbReference type="PANTHER" id="PTHR22928">
    <property type="entry name" value="TELOMERE-ASSOCIATED PROTEIN RIF1"/>
    <property type="match status" value="1"/>
</dbReference>
<dbReference type="GO" id="GO:0000723">
    <property type="term" value="P:telomere maintenance"/>
    <property type="evidence" value="ECO:0007669"/>
    <property type="project" value="TreeGrafter"/>
</dbReference>
<feature type="compositionally biased region" description="Basic and acidic residues" evidence="7">
    <location>
        <begin position="1613"/>
        <end position="1625"/>
    </location>
</feature>
<evidence type="ECO:0000256" key="2">
    <source>
        <dbReference type="ARBA" id="ARBA00004574"/>
    </source>
</evidence>
<feature type="compositionally biased region" description="Polar residues" evidence="7">
    <location>
        <begin position="1462"/>
        <end position="1473"/>
    </location>
</feature>
<feature type="compositionally biased region" description="Low complexity" evidence="7">
    <location>
        <begin position="1121"/>
        <end position="1134"/>
    </location>
</feature>
<feature type="compositionally biased region" description="Basic and acidic residues" evidence="7">
    <location>
        <begin position="1487"/>
        <end position="1521"/>
    </location>
</feature>
<evidence type="ECO:0000256" key="3">
    <source>
        <dbReference type="ARBA" id="ARBA00022454"/>
    </source>
</evidence>
<dbReference type="InterPro" id="IPR016024">
    <property type="entry name" value="ARM-type_fold"/>
</dbReference>
<organism evidence="9 10">
    <name type="scientific">Cytospora chrysosperma</name>
    <name type="common">Cytospora canker fungus</name>
    <name type="synonym">Sphaeria chrysosperma</name>
    <dbReference type="NCBI Taxonomy" id="252740"/>
    <lineage>
        <taxon>Eukaryota</taxon>
        <taxon>Fungi</taxon>
        <taxon>Dikarya</taxon>
        <taxon>Ascomycota</taxon>
        <taxon>Pezizomycotina</taxon>
        <taxon>Sordariomycetes</taxon>
        <taxon>Sordariomycetidae</taxon>
        <taxon>Diaporthales</taxon>
        <taxon>Cytosporaceae</taxon>
        <taxon>Cytospora</taxon>
    </lineage>
</organism>
<feature type="compositionally biased region" description="Polar residues" evidence="7">
    <location>
        <begin position="1144"/>
        <end position="1153"/>
    </location>
</feature>
<keyword evidence="4" id="KW-0779">Telomere</keyword>
<feature type="compositionally biased region" description="Polar residues" evidence="7">
    <location>
        <begin position="1654"/>
        <end position="1669"/>
    </location>
</feature>
<comment type="caution">
    <text evidence="9">The sequence shown here is derived from an EMBL/GenBank/DDBJ whole genome shotgun (WGS) entry which is preliminary data.</text>
</comment>
<feature type="compositionally biased region" description="Basic residues" evidence="7">
    <location>
        <begin position="1155"/>
        <end position="1166"/>
    </location>
</feature>
<feature type="compositionally biased region" description="Low complexity" evidence="7">
    <location>
        <begin position="99"/>
        <end position="110"/>
    </location>
</feature>
<feature type="region of interest" description="Disordered" evidence="7">
    <location>
        <begin position="1110"/>
        <end position="1290"/>
    </location>
</feature>
<feature type="compositionally biased region" description="Basic and acidic residues" evidence="7">
    <location>
        <begin position="1635"/>
        <end position="1652"/>
    </location>
</feature>
<gene>
    <name evidence="9" type="ORF">VSDG_06874</name>
</gene>
<evidence type="ECO:0000256" key="1">
    <source>
        <dbReference type="ARBA" id="ARBA00004123"/>
    </source>
</evidence>
<sequence>MGSAHDPLPSSLFGSLPTRPPTPPRETLISNDLDPLPNQLIAPHQSAGHLRSLHTPPGVASPTTTSTNSTSRRKRVGFSSQAQYQDPPVYVDTIARRQQPSPLSLPSSTSRHSRPSKGILKPTSTPNRLGPANGVSLGHDKPEQTNIGDMLESTLQQLAGADRESKVDAYTMLFRGLKASSNLPDRIALQNKMTVFMQFIQRDVATKSSNGAVDNLLVTSALKLLHTFLHFHGIASSIPYDFGVFLIDHCIRSFEDEQPSKEVIKHLMQALYLQNFPPDIMTADRIGRLVAALHNLENHLTGKSIIQSRIVVYEKLVRQCPQQMAVYSDWLHDLFTDMLSGIPEIRSAAIKLGLSAAFALNRDRRFIGRVVDLLNFSLDDKKYIEEFTERLHAMLKNPQQSASVPRIWSVVILFIPKPHQWDYFQSWIKIIQLSFNNSNPQVKKEANIAWSRFTYRFYLDGRLNLKLLRDTLLVLLVKRKGLRESVLGSVCNLYYYAFKPDMDLRLLDETWDLAVAPLMQGLISQGQEDTAGVIQAAAILTGLVDCKTRRVWKENRVEDQTLVKDEELPAIEPKWIRANSTRVFDLVSPILEQGFLELSTPDSQFQKLWRALVDSVASASSKDVKLHDDTAKFVANVLTFLLKVWVKGPSSTLGGQTCTSSQFLDSARDLILILIKGLGLLPNPFMEKQLLRTKNNMFVVPGTQSHRSSKHSGSRRPPLHHLYCLLSSIPPGVPDDDVFAGFFHTVFAPFFADKSERAQAELGQELLRLLPMDAPCPYGAWTMTATRISASMESSQYSHQSTASGSGANLGLEFRDTVRVLERGLRSVPNLPWQHWKHLFQSLRRRVKDETGDAGVAFAVIEPLATVVKDLIPDGEGSVIPANCVGAAIELVAVSSQPLDKQASDTARRRLWGTSNAGARLSSFDPFDNLYRLLTSVLGNLYAGLGLYSSDSVTQLLVEVKGFFDRGNRQLLLRALIAIQDGLVCWLGDKDRRITRSDYSGATEATRSLWQRLCNFLVDDASASNLQLESIEPLLSAAFSSTHRDIVMITAEMWNRICEGVEQIQYPETLKTLLASLGSSVDVVRPGLDILDEDTHLRLNFAESQEDASLPLMTLPKSEPTPRSLRSTRRSATPGSAKVAATVRGSQNATPSTRVKPKGRTPRPKLRHEDSQVQFAPIESSPAAVAQSSQLLTERQKETRERQREQAALFPELRSSPSDGTKKAKSMVRHQALPSESPGAHRASTPEQDGGFDDYLTSTPTPRRGQPVMLPEQDQEMADPPSSPPEPRGYRLLSELKSLANNITSLDEWQFSSSPVLGSPNPAHLAISASQSMDLDDVDEELRLDQAEDVIDKKVSTEGALEQNDVTSSQFADDPEVIEETTIYDNAEEADMSADVLMDLPTGQSPFTPSGRKSRPKAIQVNSRADKEEFVDAPTSPLPPTPTQTAARPNSALSGPRRSPRNKGNTQSFSVSDSFEDGLRDIGQGRIEIEIRSSPKKKDIPSYDHILPESPEHAEEQDRTVEGAAANGCIMVEGGESKKPRRGRAGSRARRTSTATSSQKLQDSQGSQVRPSTPITQLVAQENFENVSPGSGVWLRKRKRSFSVQSGGKKQRHQETPGDASHEEIPDSQPAAAADPDRHEEMQTTEEPHEKTASLVSKQSSSPTEQSVSGELPSAIPELLEEPWLQPVESMNDGTEYMDDEEAIQSQLAREEREATSSQVEATPPEHEPVAQGSQDIVEQAREGLVREESVELGEPEIGRFDRLMGLLQDGLDMLRTAEFTKEETYQVEDMFMDMKHELYQAEKRGRK</sequence>
<evidence type="ECO:0000313" key="9">
    <source>
        <dbReference type="EMBL" id="ROV93356.1"/>
    </source>
</evidence>
<proteinExistence type="predicted"/>
<evidence type="ECO:0000313" key="10">
    <source>
        <dbReference type="Proteomes" id="UP000284375"/>
    </source>
</evidence>
<evidence type="ECO:0000256" key="7">
    <source>
        <dbReference type="SAM" id="MobiDB-lite"/>
    </source>
</evidence>
<feature type="region of interest" description="Disordered" evidence="7">
    <location>
        <begin position="1"/>
        <end position="85"/>
    </location>
</feature>
<dbReference type="PANTHER" id="PTHR22928:SF3">
    <property type="entry name" value="TELOMERE-ASSOCIATED PROTEIN RIF1"/>
    <property type="match status" value="1"/>
</dbReference>
<feature type="region of interest" description="Disordered" evidence="7">
    <location>
        <begin position="1399"/>
        <end position="1735"/>
    </location>
</feature>
<accession>A0A423VR03</accession>
<feature type="compositionally biased region" description="Basic and acidic residues" evidence="7">
    <location>
        <begin position="1194"/>
        <end position="1205"/>
    </location>
</feature>
<dbReference type="SUPFAM" id="SSF48371">
    <property type="entry name" value="ARM repeat"/>
    <property type="match status" value="1"/>
</dbReference>
<name>A0A423VR03_CYTCH</name>
<keyword evidence="3" id="KW-0158">Chromosome</keyword>
<dbReference type="OrthoDB" id="5399929at2759"/>
<dbReference type="EMBL" id="LJZO01000033">
    <property type="protein sequence ID" value="ROV93356.1"/>
    <property type="molecule type" value="Genomic_DNA"/>
</dbReference>
<feature type="compositionally biased region" description="Polar residues" evidence="7">
    <location>
        <begin position="1559"/>
        <end position="1589"/>
    </location>
</feature>
<feature type="region of interest" description="Disordered" evidence="7">
    <location>
        <begin position="99"/>
        <end position="146"/>
    </location>
</feature>
<reference evidence="9 10" key="1">
    <citation type="submission" date="2015-09" db="EMBL/GenBank/DDBJ databases">
        <title>Host preference determinants of Valsa canker pathogens revealed by comparative genomics.</title>
        <authorList>
            <person name="Yin Z."/>
            <person name="Huang L."/>
        </authorList>
    </citation>
    <scope>NUCLEOTIDE SEQUENCE [LARGE SCALE GENOMIC DNA]</scope>
    <source>
        <strain evidence="9 10">YSFL</strain>
    </source>
</reference>
<dbReference type="Proteomes" id="UP000284375">
    <property type="component" value="Unassembled WGS sequence"/>
</dbReference>
<evidence type="ECO:0000259" key="8">
    <source>
        <dbReference type="Pfam" id="PF12231"/>
    </source>
</evidence>
<dbReference type="InterPro" id="IPR022031">
    <property type="entry name" value="Rif1_N"/>
</dbReference>
<feature type="compositionally biased region" description="Basic residues" evidence="7">
    <location>
        <begin position="1539"/>
        <end position="1551"/>
    </location>
</feature>
<dbReference type="GO" id="GO:0005634">
    <property type="term" value="C:nucleus"/>
    <property type="evidence" value="ECO:0007669"/>
    <property type="project" value="UniProtKB-SubCell"/>
</dbReference>
<keyword evidence="6" id="KW-0131">Cell cycle</keyword>
<comment type="subcellular location">
    <subcellularLocation>
        <location evidence="2">Chromosome</location>
        <location evidence="2">Telomere</location>
    </subcellularLocation>
    <subcellularLocation>
        <location evidence="1">Nucleus</location>
    </subcellularLocation>
</comment>
<evidence type="ECO:0000256" key="4">
    <source>
        <dbReference type="ARBA" id="ARBA00022895"/>
    </source>
</evidence>
<dbReference type="STRING" id="252740.A0A423VR03"/>